<dbReference type="EMBL" id="CP045871">
    <property type="protein sequence ID" value="QGG79596.1"/>
    <property type="molecule type" value="Genomic_DNA"/>
</dbReference>
<protein>
    <submittedName>
        <fullName evidence="1">Uncharacterized protein</fullName>
    </submittedName>
</protein>
<proteinExistence type="predicted"/>
<sequence>MHNHDHAPRLAEITNWWWSEEDSTAHFGWRLSITFACPAEFATQDLSVAEQQQYQATDLRGTVVLVRTVVGYHLAPELIDTLVKRVGEWFLTDPSAISHLRCRRVHRDLIRGIGSPTQPGLHALALLLHADDTFGTHRRAHQK</sequence>
<dbReference type="KEGG" id="llp:GH975_03035"/>
<organism evidence="1 2">
    <name type="scientific">Litorivicinus lipolyticus</name>
    <dbReference type="NCBI Taxonomy" id="418701"/>
    <lineage>
        <taxon>Bacteria</taxon>
        <taxon>Pseudomonadati</taxon>
        <taxon>Pseudomonadota</taxon>
        <taxon>Gammaproteobacteria</taxon>
        <taxon>Oceanospirillales</taxon>
        <taxon>Litorivicinaceae</taxon>
        <taxon>Litorivicinus</taxon>
    </lineage>
</organism>
<gene>
    <name evidence="1" type="ORF">GH975_03035</name>
</gene>
<dbReference type="RefSeq" id="WP_153713100.1">
    <property type="nucleotide sequence ID" value="NZ_CP045871.1"/>
</dbReference>
<dbReference type="AlphaFoldDB" id="A0A5Q2QC59"/>
<evidence type="ECO:0000313" key="1">
    <source>
        <dbReference type="EMBL" id="QGG79596.1"/>
    </source>
</evidence>
<name>A0A5Q2QC59_9GAMM</name>
<accession>A0A5Q2QC59</accession>
<keyword evidence="2" id="KW-1185">Reference proteome</keyword>
<evidence type="ECO:0000313" key="2">
    <source>
        <dbReference type="Proteomes" id="UP000388235"/>
    </source>
</evidence>
<reference evidence="1 2" key="1">
    <citation type="submission" date="2019-11" db="EMBL/GenBank/DDBJ databases">
        <authorList>
            <person name="Khan S.A."/>
            <person name="Jeon C.O."/>
            <person name="Chun B.H."/>
        </authorList>
    </citation>
    <scope>NUCLEOTIDE SEQUENCE [LARGE SCALE GENOMIC DNA]</scope>
    <source>
        <strain evidence="1 2">IMCC 1097</strain>
    </source>
</reference>
<dbReference type="Proteomes" id="UP000388235">
    <property type="component" value="Chromosome"/>
</dbReference>